<accession>A0A4R6KQI9</accession>
<organism evidence="2 3">
    <name type="scientific">Kribbella caucasensis</name>
    <dbReference type="NCBI Taxonomy" id="2512215"/>
    <lineage>
        <taxon>Bacteria</taxon>
        <taxon>Bacillati</taxon>
        <taxon>Actinomycetota</taxon>
        <taxon>Actinomycetes</taxon>
        <taxon>Propionibacteriales</taxon>
        <taxon>Kribbellaceae</taxon>
        <taxon>Kribbella</taxon>
    </lineage>
</organism>
<evidence type="ECO:0000313" key="3">
    <source>
        <dbReference type="Proteomes" id="UP000295388"/>
    </source>
</evidence>
<evidence type="ECO:0000256" key="1">
    <source>
        <dbReference type="SAM" id="MobiDB-lite"/>
    </source>
</evidence>
<evidence type="ECO:0000313" key="2">
    <source>
        <dbReference type="EMBL" id="TDO54975.1"/>
    </source>
</evidence>
<comment type="caution">
    <text evidence="2">The sequence shown here is derived from an EMBL/GenBank/DDBJ whole genome shotgun (WGS) entry which is preliminary data.</text>
</comment>
<gene>
    <name evidence="2" type="ORF">EV643_101769</name>
</gene>
<sequence length="168" mass="18528">MLTENPLDLVQAAYLCGGPRRAVLVTLLTLIQDKTIAVSSARHRVRYVSGLPNNQLEQVVVDSVPEGGLQLAELVDRVVVDQAMRDLRASLVERGLLRRWRFAGRTLRGRQAHRQLRDDGRSGLARVAAVGPEAITDTRLRDIFTTPDPAQAAESSRVDQTGKLWATP</sequence>
<dbReference type="EMBL" id="SNWQ01000001">
    <property type="protein sequence ID" value="TDO54975.1"/>
    <property type="molecule type" value="Genomic_DNA"/>
</dbReference>
<name>A0A4R6KQI9_9ACTN</name>
<dbReference type="Proteomes" id="UP000295388">
    <property type="component" value="Unassembled WGS sequence"/>
</dbReference>
<proteinExistence type="predicted"/>
<dbReference type="InterPro" id="IPR026467">
    <property type="entry name" value="Ser/Gly_Cys_C_dom"/>
</dbReference>
<keyword evidence="3" id="KW-1185">Reference proteome</keyword>
<reference evidence="2 3" key="1">
    <citation type="submission" date="2019-03" db="EMBL/GenBank/DDBJ databases">
        <title>Genomic Encyclopedia of Type Strains, Phase III (KMG-III): the genomes of soil and plant-associated and newly described type strains.</title>
        <authorList>
            <person name="Whitman W."/>
        </authorList>
    </citation>
    <scope>NUCLEOTIDE SEQUENCE [LARGE SCALE GENOMIC DNA]</scope>
    <source>
        <strain evidence="2 3">VKM Ac-2527</strain>
    </source>
</reference>
<protein>
    <submittedName>
        <fullName evidence="2">Uncharacterized protein (TIGR04222 family)</fullName>
    </submittedName>
</protein>
<dbReference type="OrthoDB" id="3824971at2"/>
<dbReference type="NCBIfam" id="TIGR04222">
    <property type="entry name" value="near_uncomplex"/>
    <property type="match status" value="1"/>
</dbReference>
<dbReference type="RefSeq" id="WP_133798494.1">
    <property type="nucleotide sequence ID" value="NZ_SNWQ01000001.1"/>
</dbReference>
<dbReference type="AlphaFoldDB" id="A0A4R6KQI9"/>
<feature type="region of interest" description="Disordered" evidence="1">
    <location>
        <begin position="146"/>
        <end position="168"/>
    </location>
</feature>